<dbReference type="GeneID" id="69519237"/>
<dbReference type="PROSITE" id="PS50851">
    <property type="entry name" value="CHEW"/>
    <property type="match status" value="1"/>
</dbReference>
<organism evidence="2 3">
    <name type="scientific">Deinococcus radiodurans (strain ATCC 13939 / DSM 20539 / JCM 16871 / CCUG 27074 / LMG 4051 / NBRC 15346 / NCIMB 9279 / VKM B-1422 / R1)</name>
    <dbReference type="NCBI Taxonomy" id="243230"/>
    <lineage>
        <taxon>Bacteria</taxon>
        <taxon>Thermotogati</taxon>
        <taxon>Deinococcota</taxon>
        <taxon>Deinococci</taxon>
        <taxon>Deinococcales</taxon>
        <taxon>Deinococcaceae</taxon>
        <taxon>Deinococcus</taxon>
    </lineage>
</organism>
<dbReference type="EnsemblBacteria" id="AAF12507">
    <property type="protein sequence ID" value="AAF12507"/>
    <property type="gene ID" value="DR_A0351"/>
</dbReference>
<name>Q9RYG6_DEIRA</name>
<dbReference type="PIR" id="C75590">
    <property type="entry name" value="C75590"/>
</dbReference>
<feature type="domain" description="CheW-like" evidence="1">
    <location>
        <begin position="2"/>
        <end position="140"/>
    </location>
</feature>
<dbReference type="RefSeq" id="WP_010889610.1">
    <property type="nucleotide sequence ID" value="NC_001264.1"/>
</dbReference>
<dbReference type="EMBL" id="AE001825">
    <property type="protein sequence ID" value="AAF12507.1"/>
    <property type="molecule type" value="Genomic_DNA"/>
</dbReference>
<evidence type="ECO:0000313" key="3">
    <source>
        <dbReference type="Proteomes" id="UP000002524"/>
    </source>
</evidence>
<dbReference type="STRING" id="243230.DR_A0351"/>
<dbReference type="PaxDb" id="243230-DR_A0351"/>
<dbReference type="eggNOG" id="COG0835">
    <property type="taxonomic scope" value="Bacteria"/>
</dbReference>
<dbReference type="GO" id="GO:0006935">
    <property type="term" value="P:chemotaxis"/>
    <property type="evidence" value="ECO:0007669"/>
    <property type="project" value="InterPro"/>
</dbReference>
<dbReference type="AlphaFoldDB" id="Q9RYG6"/>
<dbReference type="Pfam" id="PF01584">
    <property type="entry name" value="CheW"/>
    <property type="match status" value="1"/>
</dbReference>
<reference evidence="2 3" key="1">
    <citation type="journal article" date="1999" name="Science">
        <title>Genome sequence of the radioresistant bacterium Deinococcus radiodurans R1.</title>
        <authorList>
            <person name="White O."/>
            <person name="Eisen J.A."/>
            <person name="Heidelberg J.F."/>
            <person name="Hickey E.K."/>
            <person name="Peterson J.D."/>
            <person name="Dodson R.J."/>
            <person name="Haft D.H."/>
            <person name="Gwinn M.L."/>
            <person name="Nelson W.C."/>
            <person name="Richardson D.L."/>
            <person name="Moffat K.S."/>
            <person name="Qin H."/>
            <person name="Jiang L."/>
            <person name="Pamphile W."/>
            <person name="Crosby M."/>
            <person name="Shen M."/>
            <person name="Vamathevan J.J."/>
            <person name="Lam P."/>
            <person name="McDonald L."/>
            <person name="Utterback T."/>
            <person name="Zalewski C."/>
            <person name="Makarova K.S."/>
            <person name="Aravind L."/>
            <person name="Daly M.J."/>
            <person name="Minton K.W."/>
            <person name="Fleischmann R.D."/>
            <person name="Ketchum K.A."/>
            <person name="Nelson K.E."/>
            <person name="Salzberg S."/>
            <person name="Smith H.O."/>
            <person name="Venter J.C."/>
            <person name="Fraser C.M."/>
        </authorList>
    </citation>
    <scope>NUCLEOTIDE SEQUENCE [LARGE SCALE GENOMIC DNA]</scope>
    <source>
        <strain evidence="3">ATCC 13939 / DSM 20539 / JCM 16871 / LMG 4051 / NBRC 15346 / NCIMB 9279 / R1 / VKM B-1422</strain>
    </source>
</reference>
<dbReference type="InParanoid" id="Q9RYG6"/>
<dbReference type="SMART" id="SM00260">
    <property type="entry name" value="CheW"/>
    <property type="match status" value="1"/>
</dbReference>
<evidence type="ECO:0000313" key="2">
    <source>
        <dbReference type="EMBL" id="AAF12507.1"/>
    </source>
</evidence>
<protein>
    <recommendedName>
        <fullName evidence="1">CheW-like domain-containing protein</fullName>
    </recommendedName>
</protein>
<evidence type="ECO:0000259" key="1">
    <source>
        <dbReference type="PROSITE" id="PS50851"/>
    </source>
</evidence>
<dbReference type="GO" id="GO:0007165">
    <property type="term" value="P:signal transduction"/>
    <property type="evidence" value="ECO:0007669"/>
    <property type="project" value="InterPro"/>
</dbReference>
<dbReference type="InterPro" id="IPR036061">
    <property type="entry name" value="CheW-like_dom_sf"/>
</dbReference>
<gene>
    <name evidence="2" type="ordered locus">DR_A0351</name>
</gene>
<dbReference type="Gene3D" id="2.40.50.180">
    <property type="entry name" value="CheA-289, Domain 4"/>
    <property type="match status" value="1"/>
</dbReference>
<sequence length="145" mass="15462">MTDSLLLFRVGERVLALPAAAARQVRPLDILSPLPGSGGALLGLSSAAGRVVPVADLRALLDWPADTSDQHKDRRAPLLLLLDIQDQTLGLPVDDVIGFTEDPQTPGDELLSSETLLGSFQDGHRGHLLHPELLLSALTRRLSPA</sequence>
<dbReference type="SUPFAM" id="SSF50341">
    <property type="entry name" value="CheW-like"/>
    <property type="match status" value="1"/>
</dbReference>
<keyword evidence="3" id="KW-1185">Reference proteome</keyword>
<accession>Q9RYG6</accession>
<proteinExistence type="predicted"/>
<dbReference type="Proteomes" id="UP000002524">
    <property type="component" value="Chromosome 2"/>
</dbReference>
<dbReference type="InterPro" id="IPR002545">
    <property type="entry name" value="CheW-lke_dom"/>
</dbReference>
<dbReference type="HOGENOM" id="CLU_1783703_0_0_0"/>
<dbReference type="PATRIC" id="fig|243230.17.peg.3243"/>
<dbReference type="KEGG" id="dra:DR_A0351"/>
<dbReference type="OrthoDB" id="9979721at2"/>